<dbReference type="PANTHER" id="PTHR30290:SF9">
    <property type="entry name" value="OLIGOPEPTIDE-BINDING PROTEIN APPA"/>
    <property type="match status" value="1"/>
</dbReference>
<dbReference type="Pfam" id="PF00496">
    <property type="entry name" value="SBP_bac_5"/>
    <property type="match status" value="1"/>
</dbReference>
<evidence type="ECO:0000256" key="1">
    <source>
        <dbReference type="ARBA" id="ARBA00005695"/>
    </source>
</evidence>
<dbReference type="Gene3D" id="3.40.190.10">
    <property type="entry name" value="Periplasmic binding protein-like II"/>
    <property type="match status" value="1"/>
</dbReference>
<dbReference type="GO" id="GO:1904680">
    <property type="term" value="F:peptide transmembrane transporter activity"/>
    <property type="evidence" value="ECO:0007669"/>
    <property type="project" value="TreeGrafter"/>
</dbReference>
<dbReference type="PANTHER" id="PTHR30290">
    <property type="entry name" value="PERIPLASMIC BINDING COMPONENT OF ABC TRANSPORTER"/>
    <property type="match status" value="1"/>
</dbReference>
<evidence type="ECO:0000256" key="2">
    <source>
        <dbReference type="ARBA" id="ARBA00022448"/>
    </source>
</evidence>
<dbReference type="GO" id="GO:0015833">
    <property type="term" value="P:peptide transport"/>
    <property type="evidence" value="ECO:0007669"/>
    <property type="project" value="TreeGrafter"/>
</dbReference>
<evidence type="ECO:0000313" key="7">
    <source>
        <dbReference type="Proteomes" id="UP000440668"/>
    </source>
</evidence>
<feature type="domain" description="Solute-binding protein family 5" evidence="5">
    <location>
        <begin position="95"/>
        <end position="443"/>
    </location>
</feature>
<dbReference type="CDD" id="cd00995">
    <property type="entry name" value="PBP2_NikA_DppA_OppA_like"/>
    <property type="match status" value="1"/>
</dbReference>
<proteinExistence type="inferred from homology"/>
<dbReference type="PROSITE" id="PS51257">
    <property type="entry name" value="PROKAR_LIPOPROTEIN"/>
    <property type="match status" value="1"/>
</dbReference>
<accession>A0A6N7ZJE2</accession>
<feature type="signal peptide" evidence="4">
    <location>
        <begin position="1"/>
        <end position="29"/>
    </location>
</feature>
<comment type="similarity">
    <text evidence="1">Belongs to the bacterial solute-binding protein 5 family.</text>
</comment>
<dbReference type="InterPro" id="IPR039424">
    <property type="entry name" value="SBP_5"/>
</dbReference>
<dbReference type="AlphaFoldDB" id="A0A6N7ZJE2"/>
<reference evidence="6 7" key="1">
    <citation type="submission" date="2019-11" db="EMBL/GenBank/DDBJ databases">
        <title>Cellulosimicrobium composti sp. nov. isolated from a compost.</title>
        <authorList>
            <person name="Yang Y."/>
        </authorList>
    </citation>
    <scope>NUCLEOTIDE SEQUENCE [LARGE SCALE GENOMIC DNA]</scope>
    <source>
        <strain evidence="6 7">BIT-GX5</strain>
    </source>
</reference>
<gene>
    <name evidence="6" type="ORF">GJV82_10720</name>
</gene>
<dbReference type="InterPro" id="IPR000914">
    <property type="entry name" value="SBP_5_dom"/>
</dbReference>
<keyword evidence="2" id="KW-0813">Transport</keyword>
<protein>
    <submittedName>
        <fullName evidence="6">ABC transporter substrate-binding protein</fullName>
    </submittedName>
</protein>
<feature type="chain" id="PRO_5026781064" evidence="4">
    <location>
        <begin position="30"/>
        <end position="541"/>
    </location>
</feature>
<dbReference type="Proteomes" id="UP000440668">
    <property type="component" value="Unassembled WGS sequence"/>
</dbReference>
<comment type="caution">
    <text evidence="6">The sequence shown here is derived from an EMBL/GenBank/DDBJ whole genome shotgun (WGS) entry which is preliminary data.</text>
</comment>
<keyword evidence="3 4" id="KW-0732">Signal</keyword>
<sequence length="541" mass="57372">MRRTTRVPARALRTAAVLGASALLLTACAGGGSGSDSASGPGAPTDGVLRLGVLNDIGQPPDPDVYYSGNGLAITTNVYEGLVRYEPGNHEEATIAPLLAESWEVSEDFTEYTFVLREGVTFHDGTPFDSSAVQASFDRRAAVDAGPAYMVAGVADVEEIDSSTVKVVLAEPNSAFLDYLASPYGPRMLSPTVLAEQAGDDFAQEYLSTHDAGTGPYELTEAAVGEGYELTYFEDYWGDLDPEFTTVELPVYTEISAMQLELENGDLHALLSGVPTASRDGYLESDTLEAYPLPSFQVGVAYFNPNRPLLETAEARTALFEGIDWETLVEQVSGVSSEVSPGYYPTGSLPTDLDQRELVHDPEALAAWVETLPAGTEIQIGHSAGGTDAEQMANIVAAQLQALGLDATVTAHQSSEVFGSFYENPAESPDVFLAPSTWPDSNSPYMHGHVFWDPDGGLNHLQCTDEATSALLAEALATGSDETYFAAGEAAYEAMCAPTFARTTDFMVTQGWLGNVEASHSIAAPATLAFATLTVDDAASE</sequence>
<organism evidence="6 7">
    <name type="scientific">Cellulosimicrobium composti</name>
    <dbReference type="NCBI Taxonomy" id="2672572"/>
    <lineage>
        <taxon>Bacteria</taxon>
        <taxon>Bacillati</taxon>
        <taxon>Actinomycetota</taxon>
        <taxon>Actinomycetes</taxon>
        <taxon>Micrococcales</taxon>
        <taxon>Promicromonosporaceae</taxon>
        <taxon>Cellulosimicrobium</taxon>
    </lineage>
</organism>
<dbReference type="Gene3D" id="3.10.105.10">
    <property type="entry name" value="Dipeptide-binding Protein, Domain 3"/>
    <property type="match status" value="1"/>
</dbReference>
<dbReference type="EMBL" id="WMKA01000022">
    <property type="protein sequence ID" value="MTG89413.1"/>
    <property type="molecule type" value="Genomic_DNA"/>
</dbReference>
<evidence type="ECO:0000259" key="5">
    <source>
        <dbReference type="Pfam" id="PF00496"/>
    </source>
</evidence>
<name>A0A6N7ZJE2_9MICO</name>
<evidence type="ECO:0000313" key="6">
    <source>
        <dbReference type="EMBL" id="MTG89413.1"/>
    </source>
</evidence>
<evidence type="ECO:0000256" key="4">
    <source>
        <dbReference type="SAM" id="SignalP"/>
    </source>
</evidence>
<dbReference type="SUPFAM" id="SSF53850">
    <property type="entry name" value="Periplasmic binding protein-like II"/>
    <property type="match status" value="1"/>
</dbReference>
<evidence type="ECO:0000256" key="3">
    <source>
        <dbReference type="ARBA" id="ARBA00022729"/>
    </source>
</evidence>
<dbReference type="RefSeq" id="WP_155099213.1">
    <property type="nucleotide sequence ID" value="NZ_WMKA01000022.1"/>
</dbReference>